<gene>
    <name evidence="1" type="ORF">MiSe_03350</name>
</gene>
<keyword evidence="2" id="KW-1185">Reference proteome</keyword>
<organism evidence="1 2">
    <name type="scientific">Microseira wollei NIES-4236</name>
    <dbReference type="NCBI Taxonomy" id="2530354"/>
    <lineage>
        <taxon>Bacteria</taxon>
        <taxon>Bacillati</taxon>
        <taxon>Cyanobacteriota</taxon>
        <taxon>Cyanophyceae</taxon>
        <taxon>Oscillatoriophycideae</taxon>
        <taxon>Aerosakkonematales</taxon>
        <taxon>Aerosakkonemataceae</taxon>
        <taxon>Microseira</taxon>
    </lineage>
</organism>
<comment type="caution">
    <text evidence="1">The sequence shown here is derived from an EMBL/GenBank/DDBJ whole genome shotgun (WGS) entry which is preliminary data.</text>
</comment>
<dbReference type="Proteomes" id="UP001050975">
    <property type="component" value="Unassembled WGS sequence"/>
</dbReference>
<evidence type="ECO:0000313" key="1">
    <source>
        <dbReference type="EMBL" id="GET35593.1"/>
    </source>
</evidence>
<sequence>MGKLIVLEIYGDFEHGFAVNLVIKEDNKHTPTLTRSGKLPRNPDLLNQYRQWQSLYRNLEAFYRSLKEKQGQVTNYSQKPEAFAASRRLKR</sequence>
<dbReference type="EMBL" id="BLAY01000002">
    <property type="protein sequence ID" value="GET35593.1"/>
    <property type="molecule type" value="Genomic_DNA"/>
</dbReference>
<reference evidence="1" key="1">
    <citation type="submission" date="2019-10" db="EMBL/GenBank/DDBJ databases">
        <title>Draft genome sequece of Microseira wollei NIES-4236.</title>
        <authorList>
            <person name="Yamaguchi H."/>
            <person name="Suzuki S."/>
            <person name="Kawachi M."/>
        </authorList>
    </citation>
    <scope>NUCLEOTIDE SEQUENCE</scope>
    <source>
        <strain evidence="1">NIES-4236</strain>
    </source>
</reference>
<dbReference type="RefSeq" id="WP_226573379.1">
    <property type="nucleotide sequence ID" value="NZ_BLAY01000002.1"/>
</dbReference>
<proteinExistence type="predicted"/>
<protein>
    <submittedName>
        <fullName evidence="1">CHASE2 domain protein</fullName>
    </submittedName>
</protein>
<name>A0AAV3X2U3_9CYAN</name>
<dbReference type="AlphaFoldDB" id="A0AAV3X2U3"/>
<accession>A0AAV3X2U3</accession>
<evidence type="ECO:0000313" key="2">
    <source>
        <dbReference type="Proteomes" id="UP001050975"/>
    </source>
</evidence>